<feature type="domain" description="G" evidence="1">
    <location>
        <begin position="6"/>
        <end position="131"/>
    </location>
</feature>
<protein>
    <submittedName>
        <fullName evidence="2">p-loop containing nucleoside triphosphate hydrolase protein</fullName>
    </submittedName>
</protein>
<sequence length="266" mass="30297">MPTKNIVLFGQSGAGKSSVINLMAGEEKAKTSLGTERCTMHWEEHPISFDGYDYKVFDTVGLEEPQLGIDEYLDAIVNARSLIMKLDNEGGIDLLLFCVRAGRFTATIQNNYRLFYEWLCEKKVPVVLVLTGLERERNMEDWWTEYKGTFDKYNIVVDGHLCITAANKLDGIHQELYQLSRQLVRNTVREHTHERLGGDAWKGGWKGGDGWFKRLVRKLTELLSGNHTLKKKDITTTLTKRCGMPRDAAVLLAKQIRQELSQKSSV</sequence>
<dbReference type="Gene3D" id="3.40.50.300">
    <property type="entry name" value="P-loop containing nucleotide triphosphate hydrolases"/>
    <property type="match status" value="1"/>
</dbReference>
<dbReference type="STRING" id="1314800.A0A1B7MTN9"/>
<dbReference type="Proteomes" id="UP000092154">
    <property type="component" value="Unassembled WGS sequence"/>
</dbReference>
<dbReference type="InterPro" id="IPR006073">
    <property type="entry name" value="GTP-bd"/>
</dbReference>
<keyword evidence="2" id="KW-0378">Hydrolase</keyword>
<reference evidence="2 3" key="1">
    <citation type="submission" date="2016-06" db="EMBL/GenBank/DDBJ databases">
        <title>Comparative genomics of the ectomycorrhizal sister species Rhizopogon vinicolor and Rhizopogon vesiculosus (Basidiomycota: Boletales) reveals a divergence of the mating type B locus.</title>
        <authorList>
            <consortium name="DOE Joint Genome Institute"/>
            <person name="Mujic A.B."/>
            <person name="Kuo A."/>
            <person name="Tritt A."/>
            <person name="Lipzen A."/>
            <person name="Chen C."/>
            <person name="Johnson J."/>
            <person name="Sharma A."/>
            <person name="Barry K."/>
            <person name="Grigoriev I.V."/>
            <person name="Spatafora J.W."/>
        </authorList>
    </citation>
    <scope>NUCLEOTIDE SEQUENCE [LARGE SCALE GENOMIC DNA]</scope>
    <source>
        <strain evidence="2 3">AM-OR11-026</strain>
    </source>
</reference>
<proteinExistence type="predicted"/>
<dbReference type="CDD" id="cd00882">
    <property type="entry name" value="Ras_like_GTPase"/>
    <property type="match status" value="1"/>
</dbReference>
<dbReference type="InterPro" id="IPR027417">
    <property type="entry name" value="P-loop_NTPase"/>
</dbReference>
<dbReference type="SUPFAM" id="SSF52540">
    <property type="entry name" value="P-loop containing nucleoside triphosphate hydrolases"/>
    <property type="match status" value="1"/>
</dbReference>
<evidence type="ECO:0000313" key="2">
    <source>
        <dbReference type="EMBL" id="OAX35940.1"/>
    </source>
</evidence>
<evidence type="ECO:0000313" key="3">
    <source>
        <dbReference type="Proteomes" id="UP000092154"/>
    </source>
</evidence>
<organism evidence="2 3">
    <name type="scientific">Rhizopogon vinicolor AM-OR11-026</name>
    <dbReference type="NCBI Taxonomy" id="1314800"/>
    <lineage>
        <taxon>Eukaryota</taxon>
        <taxon>Fungi</taxon>
        <taxon>Dikarya</taxon>
        <taxon>Basidiomycota</taxon>
        <taxon>Agaricomycotina</taxon>
        <taxon>Agaricomycetes</taxon>
        <taxon>Agaricomycetidae</taxon>
        <taxon>Boletales</taxon>
        <taxon>Suillineae</taxon>
        <taxon>Rhizopogonaceae</taxon>
        <taxon>Rhizopogon</taxon>
    </lineage>
</organism>
<accession>A0A1B7MTN9</accession>
<evidence type="ECO:0000259" key="1">
    <source>
        <dbReference type="Pfam" id="PF01926"/>
    </source>
</evidence>
<keyword evidence="3" id="KW-1185">Reference proteome</keyword>
<dbReference type="Pfam" id="PF01926">
    <property type="entry name" value="MMR_HSR1"/>
    <property type="match status" value="1"/>
</dbReference>
<dbReference type="OrthoDB" id="8954335at2759"/>
<dbReference type="InParanoid" id="A0A1B7MTN9"/>
<gene>
    <name evidence="2" type="ORF">K503DRAFT_745164</name>
</gene>
<dbReference type="EMBL" id="KV448454">
    <property type="protein sequence ID" value="OAX35940.1"/>
    <property type="molecule type" value="Genomic_DNA"/>
</dbReference>
<name>A0A1B7MTN9_9AGAM</name>
<dbReference type="GO" id="GO:0005525">
    <property type="term" value="F:GTP binding"/>
    <property type="evidence" value="ECO:0007669"/>
    <property type="project" value="InterPro"/>
</dbReference>
<dbReference type="AlphaFoldDB" id="A0A1B7MTN9"/>
<dbReference type="GO" id="GO:0016787">
    <property type="term" value="F:hydrolase activity"/>
    <property type="evidence" value="ECO:0007669"/>
    <property type="project" value="UniProtKB-KW"/>
</dbReference>